<dbReference type="AlphaFoldDB" id="A0A6A7B587"/>
<sequence>MAGQENDSSSLVRNLLLWFTQNGGWLSPDVQVVYDETHGFHMLAKGPLTSPVVVSCPLRLTLSILNLDADTNQVTPVNSSLQQCRGRIPDHILTYLLLVEQRNRGEASPWHAYITCLPGSDSMTTPLWFDEDDFAFLVGTSVAPAAQERKQEIHKQWANVVAVFQQLEIPLADNITVESLLWAATIFTSRAFISTHILPEHETVPLLFPVVDILNHAVSARVEWDFQPHQSFALKCLDGGNIAAGQELFNNYAPKQNDELLLGYGFCLEENPIEQFALKLAFPPMLQQYAQEMGLLDARSVPFGMSPSFLEKDPNSEQHFLRTWNHPFGRYENHVPFFRGIPPYIVHFFFIQTVMTSGLDITEIDVERPGSRVTVQVLVLLHQALEQRSRSLPLHIDLEPKNMKQKFAKIYRDGQAKIIHSIREELKAAIDRLRIPGKHSLPVIPILLSVTDGLTSMKAFFPAGAEEFQKGLQKHNLHDPQDGKMIWTLLLITTIASWLSTENSEEPVPPKWFSDVLKVPLPALEDGIEDAETYTFIDENFDDFLHYPGSGPEDSAMEKLDDLGLACKTQGTDMGFIRGPTENLGARLIMWGMKIAEQDVVPVFEDGDMKKCLFVMPRGSGGAAVGGEWMYEDVVVGTA</sequence>
<name>A0A6A7B587_9PLEO</name>
<gene>
    <name evidence="1" type="ORF">T440DRAFT_398018</name>
</gene>
<dbReference type="Proteomes" id="UP000799423">
    <property type="component" value="Unassembled WGS sequence"/>
</dbReference>
<dbReference type="InterPro" id="IPR046341">
    <property type="entry name" value="SET_dom_sf"/>
</dbReference>
<dbReference type="Gene3D" id="3.90.1410.10">
    <property type="entry name" value="set domain protein methyltransferase, domain 1"/>
    <property type="match status" value="1"/>
</dbReference>
<dbReference type="GO" id="GO:0016279">
    <property type="term" value="F:protein-lysine N-methyltransferase activity"/>
    <property type="evidence" value="ECO:0007669"/>
    <property type="project" value="TreeGrafter"/>
</dbReference>
<accession>A0A6A7B587</accession>
<evidence type="ECO:0000313" key="1">
    <source>
        <dbReference type="EMBL" id="KAF2849847.1"/>
    </source>
</evidence>
<reference evidence="1" key="1">
    <citation type="submission" date="2020-01" db="EMBL/GenBank/DDBJ databases">
        <authorList>
            <consortium name="DOE Joint Genome Institute"/>
            <person name="Haridas S."/>
            <person name="Albert R."/>
            <person name="Binder M."/>
            <person name="Bloem J."/>
            <person name="Labutti K."/>
            <person name="Salamov A."/>
            <person name="Andreopoulos B."/>
            <person name="Baker S.E."/>
            <person name="Barry K."/>
            <person name="Bills G."/>
            <person name="Bluhm B.H."/>
            <person name="Cannon C."/>
            <person name="Castanera R."/>
            <person name="Culley D.E."/>
            <person name="Daum C."/>
            <person name="Ezra D."/>
            <person name="Gonzalez J.B."/>
            <person name="Henrissat B."/>
            <person name="Kuo A."/>
            <person name="Liang C."/>
            <person name="Lipzen A."/>
            <person name="Lutzoni F."/>
            <person name="Magnuson J."/>
            <person name="Mondo S."/>
            <person name="Nolan M."/>
            <person name="Ohm R."/>
            <person name="Pangilinan J."/>
            <person name="Park H.-J."/>
            <person name="Ramirez L."/>
            <person name="Alfaro M."/>
            <person name="Sun H."/>
            <person name="Tritt A."/>
            <person name="Yoshinaga Y."/>
            <person name="Zwiers L.-H."/>
            <person name="Turgeon B.G."/>
            <person name="Goodwin S.B."/>
            <person name="Spatafora J.W."/>
            <person name="Crous P.W."/>
            <person name="Grigoriev I.V."/>
        </authorList>
    </citation>
    <scope>NUCLEOTIDE SEQUENCE</scope>
    <source>
        <strain evidence="1">IPT5</strain>
    </source>
</reference>
<evidence type="ECO:0000313" key="2">
    <source>
        <dbReference type="Proteomes" id="UP000799423"/>
    </source>
</evidence>
<dbReference type="EMBL" id="MU006309">
    <property type="protein sequence ID" value="KAF2849847.1"/>
    <property type="molecule type" value="Genomic_DNA"/>
</dbReference>
<dbReference type="SUPFAM" id="SSF82199">
    <property type="entry name" value="SET domain"/>
    <property type="match status" value="1"/>
</dbReference>
<dbReference type="OrthoDB" id="42889at2759"/>
<dbReference type="InterPro" id="IPR050600">
    <property type="entry name" value="SETD3_SETD6_MTase"/>
</dbReference>
<protein>
    <submittedName>
        <fullName evidence="1">SET domain-containing protein</fullName>
    </submittedName>
</protein>
<dbReference type="PANTHER" id="PTHR13271">
    <property type="entry name" value="UNCHARACTERIZED PUTATIVE METHYLTRANSFERASE"/>
    <property type="match status" value="1"/>
</dbReference>
<proteinExistence type="predicted"/>
<organism evidence="1 2">
    <name type="scientific">Plenodomus tracheiphilus IPT5</name>
    <dbReference type="NCBI Taxonomy" id="1408161"/>
    <lineage>
        <taxon>Eukaryota</taxon>
        <taxon>Fungi</taxon>
        <taxon>Dikarya</taxon>
        <taxon>Ascomycota</taxon>
        <taxon>Pezizomycotina</taxon>
        <taxon>Dothideomycetes</taxon>
        <taxon>Pleosporomycetidae</taxon>
        <taxon>Pleosporales</taxon>
        <taxon>Pleosporineae</taxon>
        <taxon>Leptosphaeriaceae</taxon>
        <taxon>Plenodomus</taxon>
    </lineage>
</organism>
<dbReference type="PANTHER" id="PTHR13271:SF137">
    <property type="entry name" value="SET DOMAIN-CONTAINING PROTEIN"/>
    <property type="match status" value="1"/>
</dbReference>
<keyword evidence="2" id="KW-1185">Reference proteome</keyword>